<dbReference type="GO" id="GO:0007165">
    <property type="term" value="P:signal transduction"/>
    <property type="evidence" value="ECO:0007669"/>
    <property type="project" value="InterPro"/>
</dbReference>
<dbReference type="PANTHER" id="PTHR44981:SF3">
    <property type="entry name" value="PERICENTRIN"/>
    <property type="match status" value="1"/>
</dbReference>
<evidence type="ECO:0000256" key="7">
    <source>
        <dbReference type="SAM" id="MobiDB-lite"/>
    </source>
</evidence>
<name>A0A3M0KYI3_HIRRU</name>
<feature type="region of interest" description="Disordered" evidence="7">
    <location>
        <begin position="1546"/>
        <end position="1572"/>
    </location>
</feature>
<feature type="coiled-coil region" evidence="6">
    <location>
        <begin position="1377"/>
        <end position="1411"/>
    </location>
</feature>
<feature type="compositionally biased region" description="Polar residues" evidence="7">
    <location>
        <begin position="1620"/>
        <end position="1633"/>
    </location>
</feature>
<keyword evidence="3" id="KW-0597">Phosphoprotein</keyword>
<feature type="coiled-coil region" evidence="6">
    <location>
        <begin position="329"/>
        <end position="670"/>
    </location>
</feature>
<feature type="coiled-coil region" evidence="6">
    <location>
        <begin position="724"/>
        <end position="772"/>
    </location>
</feature>
<keyword evidence="10" id="KW-1185">Reference proteome</keyword>
<keyword evidence="5" id="KW-0206">Cytoskeleton</keyword>
<dbReference type="GO" id="GO:0005737">
    <property type="term" value="C:cytoplasm"/>
    <property type="evidence" value="ECO:0007669"/>
    <property type="project" value="UniProtKB-ARBA"/>
</dbReference>
<evidence type="ECO:0000313" key="10">
    <source>
        <dbReference type="Proteomes" id="UP000269221"/>
    </source>
</evidence>
<feature type="coiled-coil region" evidence="6">
    <location>
        <begin position="1179"/>
        <end position="1213"/>
    </location>
</feature>
<accession>A0A3M0KYI3</accession>
<dbReference type="EMBL" id="QRBI01000096">
    <property type="protein sequence ID" value="RMC18359.1"/>
    <property type="molecule type" value="Genomic_DNA"/>
</dbReference>
<evidence type="ECO:0000256" key="3">
    <source>
        <dbReference type="ARBA" id="ARBA00022553"/>
    </source>
</evidence>
<protein>
    <recommendedName>
        <fullName evidence="8">Pericentrin/AKAP-450 centrosomal targeting domain-containing protein</fullName>
    </recommendedName>
</protein>
<comment type="subcellular location">
    <subcellularLocation>
        <location evidence="1">Cytoplasm</location>
        <location evidence="1">Cytoskeleton</location>
        <location evidence="1">Microtubule organizing center</location>
        <location evidence="1">Centrosome</location>
    </subcellularLocation>
</comment>
<proteinExistence type="predicted"/>
<comment type="caution">
    <text evidence="9">The sequence shown here is derived from an EMBL/GenBank/DDBJ whole genome shotgun (WGS) entry which is preliminary data.</text>
</comment>
<keyword evidence="4 6" id="KW-0175">Coiled coil</keyword>
<dbReference type="InterPro" id="IPR019528">
    <property type="entry name" value="PACT_domain"/>
</dbReference>
<dbReference type="InterPro" id="IPR028745">
    <property type="entry name" value="AKAP9/Pericentrin"/>
</dbReference>
<evidence type="ECO:0000256" key="4">
    <source>
        <dbReference type="ARBA" id="ARBA00023054"/>
    </source>
</evidence>
<sequence length="1900" mass="219870">MHENHAQFQEEFSRRNRETAQVVSQHQELMECLSEESEAKNQLALELHKAEGIIEGYVAEKAALEEALNLKEESERCLIVELENMRERFQELTQEQAILGLLKEVEFLSKEKLELQCQAEKDHSNFRSQMKVLEVELEEQLHSNQDLATKLLEVAELKQQIEVLEKQLKNQRQFMDEQAIEREHERDDFQQEIQKLEEQLKLSAKSQTSGQSREQRVESLQAEIKEKMDDYNKLLLEKERKHQEIAARDEEIEKLVAQIQELKLSGAEVSKTVHNLEQQLQKMKKVENELKQDKEALQQQQYNNLIQISALQSKLDEARHRVPVDGSSAPVLKEQLQAEQEALQAKEREIASLLDQVEQYKDNLSKKDEEILQLNLQLEIQKNLSTSNIIQLQAENAHLQEDLTKLHVKQSQDLGISDSSALSFPQALLEEKNQEIDHLNEQMKRLQHELQNALENKAAEDQTPETEELRSLVEHLHLDQERLRKDKEEEVEQLHGVIEKLQKELAQFGPVCHEDSDNQVYFYEAALEKSVENLQNELEKGLVDCQGDGDPNRKNASVLSKVRELQEELELVSASKEALQQQLEKKELQLKTEVEILEKKCQQLRESSEQSVAELASLRIQHQALQEEYSVSQTRLSQREAETKMTTSRVQELEDKVREREANILEKEMQMKTMADQREADTTELQYLTEKVAELQTELEKRGSSQAQDAYSLQLEVSRLEFQVQALNQKEAAYLREIKELQGSTAKLKGEIKAHMKELEALRLERAEILSQLESCKLAEQVGHEETKFLKPFCQSKRKDAALKNGMQELEANIHQSFGVLASPTAKLEKDEVVFDLTIHNKNPKTRIEQSQENILHQELDLIPSSGGDPDLKKHCQQMLEIHQTPDSPKQNLHIEKETPKDYQSLIASMSSWDSPEVMRKQDISMEFQPVLHLTPFSEAENTDFQIVHTRSSLQGDNSVSLGYSNLDETGSGDAAVGVDRKSPTFSESTYSVNDDEDMEKKFLMREADNLTLTPSDLQDDERSRASVMSDGCGSNTSSNLAANLKQELQTSDHLDANVMAYLRYRGMIPDIMESMKEKEMLSPQMKAVLKMVYEESRKILALSEHPFGFRELQNIPQTRVAVEGWQKEGLSLLDAIQSLKDYLSKVADRDKEEQRQMVVEHLFSSDRNSLLSEIQDLRAQLRMTHLQNQEKLQQLQETLTKAEDHGNKQEHQLRRKVELLEYKLQQEKSIVSDLHSTLSEEQKRSSETCDLLNQEKASLKSELSGSKQENERLQKSLEELQREINHLRVELEKKEKDLAAALEDLQAEQLKGSELRGWFEEQQRQQRKAEDEKTKAMEELQAALDVQSVQNCQLLVSLEHERTVTGNLRKELQIEHSRCEALLSQEQTKLRELQRNLDAEKSRSLELLDSLNHERVLTEQLSLRVKEGASCQHRESLLEQAFVRELRAQLEEERARTMELAAVIEKMHQKAILSKRQLEAEVQICCEETQKEREVSDKLRATLESLQAQKQEVIRSLEAQREREVKLKLDWEQLQSLFKLLKEQDKNRKEERERERKQQQQTELQKQKDWQKDQERLQNLEQQHQRDEQRIKELQEILAVLKERERNPPTPNCQEELLCTSSKDGSATQPVTKETEKPHLQQQQQQLEKIRQQLLFVAAHLNEFIYKTLDKTVNDWSASNDEAVASLLETLRELKSDLLSPPKSQMRSTVDADPAQELEREAWQQERNMLQNMLKQAESQLAKANAEIENKPVAETSNPKLQRLYRKYIRAESFRKALVYQKKYLLLLLGGFQDCEQATLSLIARMGIYPSPADLQLSRSHSRPFTKFRCAVRAIIAISRLKFLVKKWNKVGRKSTQSESISHSTGGNTGTAIQMEGMVVVPVYLPRIPDYMNVTFGYL</sequence>
<dbReference type="GO" id="GO:0005813">
    <property type="term" value="C:centrosome"/>
    <property type="evidence" value="ECO:0007669"/>
    <property type="project" value="UniProtKB-SubCell"/>
</dbReference>
<feature type="coiled-coil region" evidence="6">
    <location>
        <begin position="147"/>
        <end position="303"/>
    </location>
</feature>
<dbReference type="Proteomes" id="UP000269221">
    <property type="component" value="Unassembled WGS sequence"/>
</dbReference>
<dbReference type="Pfam" id="PF10495">
    <property type="entry name" value="PACT_coil_coil"/>
    <property type="match status" value="1"/>
</dbReference>
<feature type="compositionally biased region" description="Basic and acidic residues" evidence="7">
    <location>
        <begin position="1546"/>
        <end position="1559"/>
    </location>
</feature>
<dbReference type="PANTHER" id="PTHR44981">
    <property type="entry name" value="PERICENTRIN-LIKE PROTEIN, ISOFORM F"/>
    <property type="match status" value="1"/>
</dbReference>
<evidence type="ECO:0000259" key="8">
    <source>
        <dbReference type="Pfam" id="PF10495"/>
    </source>
</evidence>
<feature type="domain" description="Pericentrin/AKAP-450 centrosomal targeting" evidence="8">
    <location>
        <begin position="1768"/>
        <end position="1849"/>
    </location>
</feature>
<dbReference type="OrthoDB" id="2020852at2759"/>
<feature type="region of interest" description="Disordered" evidence="7">
    <location>
        <begin position="1606"/>
        <end position="1637"/>
    </location>
</feature>
<evidence type="ECO:0000256" key="6">
    <source>
        <dbReference type="SAM" id="Coils"/>
    </source>
</evidence>
<keyword evidence="2" id="KW-0963">Cytoplasm</keyword>
<feature type="coiled-coil region" evidence="6">
    <location>
        <begin position="1721"/>
        <end position="1748"/>
    </location>
</feature>
<organism evidence="9 10">
    <name type="scientific">Hirundo rustica rustica</name>
    <dbReference type="NCBI Taxonomy" id="333673"/>
    <lineage>
        <taxon>Eukaryota</taxon>
        <taxon>Metazoa</taxon>
        <taxon>Chordata</taxon>
        <taxon>Craniata</taxon>
        <taxon>Vertebrata</taxon>
        <taxon>Euteleostomi</taxon>
        <taxon>Archelosauria</taxon>
        <taxon>Archosauria</taxon>
        <taxon>Dinosauria</taxon>
        <taxon>Saurischia</taxon>
        <taxon>Theropoda</taxon>
        <taxon>Coelurosauria</taxon>
        <taxon>Aves</taxon>
        <taxon>Neognathae</taxon>
        <taxon>Neoaves</taxon>
        <taxon>Telluraves</taxon>
        <taxon>Australaves</taxon>
        <taxon>Passeriformes</taxon>
        <taxon>Sylvioidea</taxon>
        <taxon>Hirundinidae</taxon>
        <taxon>Hirundo</taxon>
    </lineage>
</organism>
<evidence type="ECO:0000256" key="5">
    <source>
        <dbReference type="ARBA" id="ARBA00023212"/>
    </source>
</evidence>
<gene>
    <name evidence="9" type="ORF">DUI87_04245</name>
</gene>
<evidence type="ECO:0000256" key="1">
    <source>
        <dbReference type="ARBA" id="ARBA00004300"/>
    </source>
</evidence>
<evidence type="ECO:0000313" key="9">
    <source>
        <dbReference type="EMBL" id="RMC18359.1"/>
    </source>
</evidence>
<feature type="coiled-coil region" evidence="6">
    <location>
        <begin position="1250"/>
        <end position="1347"/>
    </location>
</feature>
<evidence type="ECO:0000256" key="2">
    <source>
        <dbReference type="ARBA" id="ARBA00022490"/>
    </source>
</evidence>
<reference evidence="9 10" key="1">
    <citation type="submission" date="2018-07" db="EMBL/GenBank/DDBJ databases">
        <title>A high quality draft genome assembly of the barn swallow (H. rustica rustica).</title>
        <authorList>
            <person name="Formenti G."/>
            <person name="Chiara M."/>
            <person name="Poveda L."/>
            <person name="Francoijs K.-J."/>
            <person name="Bonisoli-Alquati A."/>
            <person name="Canova L."/>
            <person name="Gianfranceschi L."/>
            <person name="Horner D.S."/>
            <person name="Saino N."/>
        </authorList>
    </citation>
    <scope>NUCLEOTIDE SEQUENCE [LARGE SCALE GENOMIC DNA]</scope>
    <source>
        <strain evidence="9">Chelidonia</strain>
        <tissue evidence="9">Blood</tissue>
    </source>
</reference>
<feature type="coiled-coil region" evidence="6">
    <location>
        <begin position="54"/>
        <end position="95"/>
    </location>
</feature>
<dbReference type="STRING" id="333673.A0A3M0KYI3"/>
<dbReference type="GO" id="GO:0060090">
    <property type="term" value="F:molecular adaptor activity"/>
    <property type="evidence" value="ECO:0007669"/>
    <property type="project" value="InterPro"/>
</dbReference>